<evidence type="ECO:0000256" key="3">
    <source>
        <dbReference type="ARBA" id="ARBA00023163"/>
    </source>
</evidence>
<keyword evidence="1" id="KW-0805">Transcription regulation</keyword>
<dbReference type="PANTHER" id="PTHR43280">
    <property type="entry name" value="ARAC-FAMILY TRANSCRIPTIONAL REGULATOR"/>
    <property type="match status" value="1"/>
</dbReference>
<dbReference type="AlphaFoldDB" id="A0A163CN88"/>
<feature type="domain" description="HTH araC/xylS-type" evidence="5">
    <location>
        <begin position="269"/>
        <end position="376"/>
    </location>
</feature>
<protein>
    <recommendedName>
        <fullName evidence="5">HTH araC/xylS-type domain-containing protein</fullName>
    </recommendedName>
</protein>
<keyword evidence="4" id="KW-0472">Membrane</keyword>
<reference evidence="6 7" key="1">
    <citation type="submission" date="2016-01" db="EMBL/GenBank/DDBJ databases">
        <title>The draft genome sequence of Aquimarina sp. RZW4-3-2.</title>
        <authorList>
            <person name="Wang Y."/>
        </authorList>
    </citation>
    <scope>NUCLEOTIDE SEQUENCE [LARGE SCALE GENOMIC DNA]</scope>
    <source>
        <strain evidence="6 7">RZW4-3-2</strain>
    </source>
</reference>
<evidence type="ECO:0000256" key="2">
    <source>
        <dbReference type="ARBA" id="ARBA00023125"/>
    </source>
</evidence>
<feature type="transmembrane region" description="Helical" evidence="4">
    <location>
        <begin position="40"/>
        <end position="64"/>
    </location>
</feature>
<dbReference type="PANTHER" id="PTHR43280:SF29">
    <property type="entry name" value="ARAC-FAMILY TRANSCRIPTIONAL REGULATOR"/>
    <property type="match status" value="1"/>
</dbReference>
<keyword evidence="4" id="KW-1133">Transmembrane helix</keyword>
<feature type="transmembrane region" description="Helical" evidence="4">
    <location>
        <begin position="226"/>
        <end position="244"/>
    </location>
</feature>
<evidence type="ECO:0000256" key="4">
    <source>
        <dbReference type="SAM" id="Phobius"/>
    </source>
</evidence>
<dbReference type="InterPro" id="IPR018060">
    <property type="entry name" value="HTH_AraC"/>
</dbReference>
<gene>
    <name evidence="6" type="ORF">AWE51_03860</name>
</gene>
<feature type="transmembrane region" description="Helical" evidence="4">
    <location>
        <begin position="143"/>
        <end position="171"/>
    </location>
</feature>
<dbReference type="PROSITE" id="PS01124">
    <property type="entry name" value="HTH_ARAC_FAMILY_2"/>
    <property type="match status" value="1"/>
</dbReference>
<proteinExistence type="predicted"/>
<sequence>MEIGQSDVFASVATGIGTFQGFLIAINLLFLRKGSKKANLFLFALLLAQSLIIFQNFIVFSGLYYQFAHITLLFFSFNGLIGPLFFFYTLFLISPDRGLKWYDFIHLSFFFYLLFFTGNWDYINLPAYQKIEAIPYIYSQENYTLSFTILISVLLKKSITLAYVLIAFRLINTKIKTLKNNLSDTTINYLRRFKLITYIFGLCIITHMSLFIIDYNYHIKIYKLEIYIHILNSLFLIVIAIITIQQPERLLFVLQKNKVTKLKFSKKQVHLDELLDLMLNQKPYLNPELKLHDLASLMNAPSHTLSDQINKELGLNFYDFINQYRVNEFKKRVVLPEYKNLTLIAIAHDVGFNSKTSFNRIFKKHTSITPSEFLTQKQVSTSEIGSKLN</sequence>
<dbReference type="Proteomes" id="UP000076715">
    <property type="component" value="Unassembled WGS sequence"/>
</dbReference>
<dbReference type="OrthoDB" id="5492415at2"/>
<keyword evidence="2" id="KW-0238">DNA-binding</keyword>
<dbReference type="SMART" id="SM00342">
    <property type="entry name" value="HTH_ARAC"/>
    <property type="match status" value="1"/>
</dbReference>
<dbReference type="GO" id="GO:0043565">
    <property type="term" value="F:sequence-specific DNA binding"/>
    <property type="evidence" value="ECO:0007669"/>
    <property type="project" value="InterPro"/>
</dbReference>
<dbReference type="InterPro" id="IPR009057">
    <property type="entry name" value="Homeodomain-like_sf"/>
</dbReference>
<evidence type="ECO:0000313" key="7">
    <source>
        <dbReference type="Proteomes" id="UP000076715"/>
    </source>
</evidence>
<name>A0A163CN88_9FLAO</name>
<dbReference type="EMBL" id="LQRT01000002">
    <property type="protein sequence ID" value="KZS42590.1"/>
    <property type="molecule type" value="Genomic_DNA"/>
</dbReference>
<keyword evidence="7" id="KW-1185">Reference proteome</keyword>
<dbReference type="GO" id="GO:0003700">
    <property type="term" value="F:DNA-binding transcription factor activity"/>
    <property type="evidence" value="ECO:0007669"/>
    <property type="project" value="InterPro"/>
</dbReference>
<evidence type="ECO:0000256" key="1">
    <source>
        <dbReference type="ARBA" id="ARBA00023015"/>
    </source>
</evidence>
<dbReference type="Gene3D" id="1.10.10.60">
    <property type="entry name" value="Homeodomain-like"/>
    <property type="match status" value="2"/>
</dbReference>
<evidence type="ECO:0000259" key="5">
    <source>
        <dbReference type="PROSITE" id="PS01124"/>
    </source>
</evidence>
<evidence type="ECO:0000313" key="6">
    <source>
        <dbReference type="EMBL" id="KZS42590.1"/>
    </source>
</evidence>
<keyword evidence="3" id="KW-0804">Transcription</keyword>
<feature type="transmembrane region" description="Helical" evidence="4">
    <location>
        <begin position="104"/>
        <end position="123"/>
    </location>
</feature>
<dbReference type="Pfam" id="PF12833">
    <property type="entry name" value="HTH_18"/>
    <property type="match status" value="1"/>
</dbReference>
<feature type="transmembrane region" description="Helical" evidence="4">
    <location>
        <begin position="195"/>
        <end position="214"/>
    </location>
</feature>
<dbReference type="STRING" id="1642818.AWE51_03860"/>
<dbReference type="SUPFAM" id="SSF46689">
    <property type="entry name" value="Homeodomain-like"/>
    <property type="match status" value="1"/>
</dbReference>
<organism evidence="6 7">
    <name type="scientific">Aquimarina aggregata</name>
    <dbReference type="NCBI Taxonomy" id="1642818"/>
    <lineage>
        <taxon>Bacteria</taxon>
        <taxon>Pseudomonadati</taxon>
        <taxon>Bacteroidota</taxon>
        <taxon>Flavobacteriia</taxon>
        <taxon>Flavobacteriales</taxon>
        <taxon>Flavobacteriaceae</taxon>
        <taxon>Aquimarina</taxon>
    </lineage>
</organism>
<comment type="caution">
    <text evidence="6">The sequence shown here is derived from an EMBL/GenBank/DDBJ whole genome shotgun (WGS) entry which is preliminary data.</text>
</comment>
<dbReference type="RefSeq" id="WP_066310586.1">
    <property type="nucleotide sequence ID" value="NZ_LQRT01000002.1"/>
</dbReference>
<keyword evidence="4" id="KW-0812">Transmembrane</keyword>
<feature type="transmembrane region" description="Helical" evidence="4">
    <location>
        <begin position="12"/>
        <end position="31"/>
    </location>
</feature>
<accession>A0A163CN88</accession>
<feature type="transmembrane region" description="Helical" evidence="4">
    <location>
        <begin position="70"/>
        <end position="92"/>
    </location>
</feature>